<comment type="subcellular location">
    <subcellularLocation>
        <location evidence="1">Cytoplasm</location>
        <location evidence="1">Cytoskeleton</location>
        <location evidence="1">Flagellum axoneme</location>
    </subcellularLocation>
</comment>
<protein>
    <recommendedName>
        <fullName evidence="12">Cilia- and flagella-associated protein 44</fullName>
    </recommendedName>
</protein>
<reference evidence="16 17" key="1">
    <citation type="journal article" date="2013" name="Nat. Genet.">
        <title>The genome of the hydatid tapeworm Echinococcus granulosus.</title>
        <authorList>
            <person name="Zheng H."/>
            <person name="Zhang W."/>
            <person name="Zhang L."/>
            <person name="Zhang Z."/>
            <person name="Li J."/>
            <person name="Lu G."/>
            <person name="Zhu Y."/>
            <person name="Wang Y."/>
            <person name="Huang Y."/>
            <person name="Liu J."/>
            <person name="Kang H."/>
            <person name="Chen J."/>
            <person name="Wang L."/>
            <person name="Chen A."/>
            <person name="Yu S."/>
            <person name="Gao Z."/>
            <person name="Jin L."/>
            <person name="Gu W."/>
            <person name="Wang Z."/>
            <person name="Zhao L."/>
            <person name="Shi B."/>
            <person name="Wen H."/>
            <person name="Lin R."/>
            <person name="Jones M.K."/>
            <person name="Brejova B."/>
            <person name="Vinar T."/>
            <person name="Zhao G."/>
            <person name="McManus D.P."/>
            <person name="Chen Z."/>
            <person name="Zhou Y."/>
            <person name="Wang S."/>
        </authorList>
    </citation>
    <scope>NUCLEOTIDE SEQUENCE [LARGE SCALE GENOMIC DNA]</scope>
</reference>
<dbReference type="GeneID" id="36343791"/>
<keyword evidence="7" id="KW-0969">Cilium</keyword>
<keyword evidence="5" id="KW-0282">Flagellum</keyword>
<keyword evidence="6 14" id="KW-0175">Coiled coil</keyword>
<keyword evidence="4" id="KW-0677">Repeat</keyword>
<evidence type="ECO:0000256" key="12">
    <source>
        <dbReference type="ARBA" id="ARBA00074727"/>
    </source>
</evidence>
<keyword evidence="8" id="KW-0206">Cytoskeleton</keyword>
<dbReference type="RefSeq" id="XP_024348263.1">
    <property type="nucleotide sequence ID" value="XM_024497325.1"/>
</dbReference>
<evidence type="ECO:0000256" key="15">
    <source>
        <dbReference type="SAM" id="MobiDB-lite"/>
    </source>
</evidence>
<evidence type="ECO:0000256" key="7">
    <source>
        <dbReference type="ARBA" id="ARBA00023069"/>
    </source>
</evidence>
<accession>W6UG26</accession>
<sequence>MDEGSYANSDKEIGKVADSGGNPGSAFRRAENVNQVVENEEEENEEDEDGSADNWTQHIPDDFYYDLETIVATPHMPEESGLPENLLKLYHSFGCDTLRRDNLKILGTDSVGFVVGNYFEIRNLVNGERNYLRSTGGLGIGAADVHPESTHIAVAEKGELPNICIYEYPSLKLFRILREGTQVAYTSCHFTPDGSLIATVGDEPNYLLTIWDWREERIVLRNKAFSQEIFRVRWSDDLRGVLVTAGLGHIRFWKMAKTFTGLKLQGSIGKFGKVELSDIEGFVIMPDGKVLSGCEWGNLLLWEGDLIKVQICRKDGSPCHDGLIMHILIYEGELFTIGTDGYVRTWEFEAIDQAEAQEEGTFLELEPMNELRVSPHAKLMSLQKVEVGGTVFWYCMDANDGIWKLDLSFSHISASPQLILPYHAGAIVDCAVAPKSYLAATLGSDGSVRVFDVLKKAMLGYKRFNACGHCLIWAPTHIDPKGKTIVAGFADGVVRVMQITSDDVENEENPSSQVVSIELMQVLKPHTDAVMTMDYDPEGVLFATASADKTIFLFHIDGLRIVPSGFVRIPTKAMKIQWRYPNLKDTIPTLLLFLDNSCVIEVLVPLRKAPEKGTFEITDAIPIRGFQMESVAGGLRVIEENISRRAAYEEAKKKRQENTQKLLNEGLINEEDLTKAMEDEKRLHAKLEEELSQIKAIVPEKPSPIIGGMVCLEDPHLVWINMGDFDAGYMYKCNLMDLMDAPPKTGENQAVEKRELTELEMVLPRVRSMKPLQSPKIIDCNDSPLLSWKFSLSGSRVVMGFQNGLLRVQMLEKAFDFSQMGAFWTYAFSDNDRGPVNRVQLTFDDSFLLTVGGDGTFFVLELMSESFQAQEVGKLLVKLPSSSHEPVEEDIQDANEFSIEQARKKMEWDKLVEAGEEKKRETRKQIAELRLRFKQLKEQNDRLPSHMRVNSREYEMLERLREQLMNQRQKQMDILYKEVAFQSRKKSIALQKLINRFRKDLACEYIVLKAFGTNDWVSSIRKIKLPRGHFELMQLLEDQLRQEREAEMESRRKTITQDKSQSRVTEILSASNLDLIKRSKVKGARGLRYMRQLETLEVARLKREKRRQQWEELYARKPTNKWEDPLDVAAIEFVKNNMGDFKLKSSPSYSVPENMKPTAIKSRLTLLEAITQISQRQDDFNQRLLKLRNKKATIIKELKIIDESLKQLSEDLPPNSIVVRLKIDNLDDDEFPERAFDATDTALETYKRSVNAVAPSEDGKLPLLKKTLSNPDEPRSECVPDFSGLNVVMHDDRRVLFVSTARLVEPKSFYTLDLPFPHRPEIVGLSLYSMYPEEQLLQPSAHVLMTRQPLQPDSVVDTIDEEDSMKRGPKSLLENATTRKDGGHPSLFESSDSHDSEENMHLEMDRQNLHYERALYKQQYLVTEAGAMVRCFNMELRTLSHQKVNLDLLMGRANLNLLILYEEYKLLTEFEKAEQGLATNYEAKTEEKNEVDRKVTETEVEIAETLANIERLVAKENGVHEKFKEFLGENHKWGDFLHKVYRKRVKRKVKGVATDEGESGGSLSSSSEDSEWNESDEAEENENDDDEEGNILDLDICPSGCAQADFDQTIFFREQRLDVEDEISDQKRLLEAQRKEAEALAKRSRSAQQSLQQATAELQAFQLEKQRKLNVLERLVSLRLDQVIFFEDKSLPQDFAPILVFRHDNVNRLRRRIQALEDEKRVQRKEKRQAKEKHLMLQRHKKVFLEELKKMAVKCDLMMIDKFGRLDDLEKLETIHPKVEEITLRMLALQARIQREEDEAEERLRDARDIYVAQLRENTRLVVKTLMLFNELQTLSASMDSYMRNPNRELCEGIIKDRVETANRLKVLQSQAEEINKLTAEIRCLSAKAPKVLPTVQAPSTIRPSTDSKLNSMNKVPGYWQQEEPTRRGAAAKSKAAPHKSGVKQPTY</sequence>
<evidence type="ECO:0000313" key="17">
    <source>
        <dbReference type="Proteomes" id="UP000019149"/>
    </source>
</evidence>
<evidence type="ECO:0000256" key="4">
    <source>
        <dbReference type="ARBA" id="ARBA00022737"/>
    </source>
</evidence>
<evidence type="ECO:0000256" key="1">
    <source>
        <dbReference type="ARBA" id="ARBA00004611"/>
    </source>
</evidence>
<dbReference type="OMA" id="FIMDRVH"/>
<dbReference type="Pfam" id="PF00400">
    <property type="entry name" value="WD40"/>
    <property type="match status" value="1"/>
</dbReference>
<feature type="compositionally biased region" description="Polar residues" evidence="15">
    <location>
        <begin position="1901"/>
        <end position="1914"/>
    </location>
</feature>
<feature type="region of interest" description="Disordered" evidence="15">
    <location>
        <begin position="1901"/>
        <end position="1948"/>
    </location>
</feature>
<dbReference type="SMART" id="SM00320">
    <property type="entry name" value="WD40"/>
    <property type="match status" value="6"/>
</dbReference>
<feature type="coiled-coil region" evidence="14">
    <location>
        <begin position="1699"/>
        <end position="1733"/>
    </location>
</feature>
<evidence type="ECO:0000256" key="3">
    <source>
        <dbReference type="ARBA" id="ARBA00022574"/>
    </source>
</evidence>
<evidence type="ECO:0000256" key="13">
    <source>
        <dbReference type="PROSITE-ProRule" id="PRU00221"/>
    </source>
</evidence>
<dbReference type="InterPro" id="IPR036322">
    <property type="entry name" value="WD40_repeat_dom_sf"/>
</dbReference>
<dbReference type="STRING" id="6210.W6UG26"/>
<evidence type="ECO:0000256" key="8">
    <source>
        <dbReference type="ARBA" id="ARBA00023212"/>
    </source>
</evidence>
<keyword evidence="3 13" id="KW-0853">WD repeat</keyword>
<dbReference type="OrthoDB" id="1935234at2759"/>
<evidence type="ECO:0000256" key="6">
    <source>
        <dbReference type="ARBA" id="ARBA00023054"/>
    </source>
</evidence>
<keyword evidence="2" id="KW-0963">Cytoplasm</keyword>
<evidence type="ECO:0000256" key="14">
    <source>
        <dbReference type="SAM" id="Coils"/>
    </source>
</evidence>
<dbReference type="GO" id="GO:0003341">
    <property type="term" value="P:cilium movement"/>
    <property type="evidence" value="ECO:0007669"/>
    <property type="project" value="UniProtKB-ARBA"/>
</dbReference>
<dbReference type="InterPro" id="IPR015943">
    <property type="entry name" value="WD40/YVTN_repeat-like_dom_sf"/>
</dbReference>
<feature type="region of interest" description="Disordered" evidence="15">
    <location>
        <begin position="1"/>
        <end position="58"/>
    </location>
</feature>
<dbReference type="KEGG" id="egl:EGR_08076"/>
<gene>
    <name evidence="16" type="ORF">EGR_08076</name>
</gene>
<dbReference type="PANTHER" id="PTHR14885">
    <property type="entry name" value="CILIA- AND FLAGELLA-ASSOCIATED PROTEIN 43-RELATED"/>
    <property type="match status" value="1"/>
</dbReference>
<feature type="repeat" description="WD" evidence="13">
    <location>
        <begin position="523"/>
        <end position="564"/>
    </location>
</feature>
<feature type="compositionally biased region" description="Acidic residues" evidence="15">
    <location>
        <begin position="1568"/>
        <end position="1590"/>
    </location>
</feature>
<keyword evidence="9" id="KW-0966">Cell projection</keyword>
<feature type="coiled-coil region" evidence="14">
    <location>
        <begin position="645"/>
        <end position="697"/>
    </location>
</feature>
<feature type="region of interest" description="Disordered" evidence="15">
    <location>
        <begin position="1360"/>
        <end position="1397"/>
    </location>
</feature>
<dbReference type="EMBL" id="APAU02000095">
    <property type="protein sequence ID" value="EUB57067.1"/>
    <property type="molecule type" value="Genomic_DNA"/>
</dbReference>
<dbReference type="CTD" id="36343791"/>
<comment type="caution">
    <text evidence="16">The sequence shown here is derived from an EMBL/GenBank/DDBJ whole genome shotgun (WGS) entry which is preliminary data.</text>
</comment>
<dbReference type="FunFam" id="2.130.10.10:FF:000401">
    <property type="entry name" value="Cilia- and flagella-associated protein 44"/>
    <property type="match status" value="1"/>
</dbReference>
<dbReference type="PROSITE" id="PS50082">
    <property type="entry name" value="WD_REPEATS_2"/>
    <property type="match status" value="1"/>
</dbReference>
<comment type="similarity">
    <text evidence="11">Belongs to the CFAP44 family.</text>
</comment>
<evidence type="ECO:0000256" key="5">
    <source>
        <dbReference type="ARBA" id="ARBA00022846"/>
    </source>
</evidence>
<dbReference type="Gene3D" id="2.130.10.10">
    <property type="entry name" value="YVTN repeat-like/Quinoprotein amine dehydrogenase"/>
    <property type="match status" value="2"/>
</dbReference>
<evidence type="ECO:0000256" key="2">
    <source>
        <dbReference type="ARBA" id="ARBA00022490"/>
    </source>
</evidence>
<feature type="coiled-coil region" evidence="14">
    <location>
        <begin position="1481"/>
        <end position="1515"/>
    </location>
</feature>
<dbReference type="Proteomes" id="UP000019149">
    <property type="component" value="Unassembled WGS sequence"/>
</dbReference>
<feature type="coiled-coil region" evidence="14">
    <location>
        <begin position="912"/>
        <end position="974"/>
    </location>
</feature>
<evidence type="ECO:0000313" key="16">
    <source>
        <dbReference type="EMBL" id="EUB57067.1"/>
    </source>
</evidence>
<name>W6UG26_ECHGR</name>
<feature type="coiled-coil region" evidence="14">
    <location>
        <begin position="1616"/>
        <end position="1671"/>
    </location>
</feature>
<comment type="function">
    <text evidence="10">Flagellar protein involved in sperm flagellum axoneme organization and function.</text>
</comment>
<feature type="coiled-coil region" evidence="14">
    <location>
        <begin position="1779"/>
        <end position="1810"/>
    </location>
</feature>
<dbReference type="InterPro" id="IPR001680">
    <property type="entry name" value="WD40_rpt"/>
</dbReference>
<feature type="region of interest" description="Disordered" evidence="15">
    <location>
        <begin position="1552"/>
        <end position="1592"/>
    </location>
</feature>
<evidence type="ECO:0000256" key="9">
    <source>
        <dbReference type="ARBA" id="ARBA00023273"/>
    </source>
</evidence>
<organism evidence="16 17">
    <name type="scientific">Echinococcus granulosus</name>
    <name type="common">Hydatid tapeworm</name>
    <dbReference type="NCBI Taxonomy" id="6210"/>
    <lineage>
        <taxon>Eukaryota</taxon>
        <taxon>Metazoa</taxon>
        <taxon>Spiralia</taxon>
        <taxon>Lophotrochozoa</taxon>
        <taxon>Platyhelminthes</taxon>
        <taxon>Cestoda</taxon>
        <taxon>Eucestoda</taxon>
        <taxon>Cyclophyllidea</taxon>
        <taxon>Taeniidae</taxon>
        <taxon>Echinococcus</taxon>
        <taxon>Echinococcus granulosus group</taxon>
    </lineage>
</organism>
<dbReference type="GO" id="GO:0060285">
    <property type="term" value="P:cilium-dependent cell motility"/>
    <property type="evidence" value="ECO:0007669"/>
    <property type="project" value="UniProtKB-ARBA"/>
</dbReference>
<proteinExistence type="inferred from homology"/>
<dbReference type="PANTHER" id="PTHR14885:SF3">
    <property type="entry name" value="CILIA- AND FLAGELLA-ASSOCIATED PROTEIN 44"/>
    <property type="match status" value="1"/>
</dbReference>
<evidence type="ECO:0000256" key="11">
    <source>
        <dbReference type="ARBA" id="ARBA00060934"/>
    </source>
</evidence>
<keyword evidence="17" id="KW-1185">Reference proteome</keyword>
<feature type="compositionally biased region" description="Acidic residues" evidence="15">
    <location>
        <begin position="38"/>
        <end position="51"/>
    </location>
</feature>
<evidence type="ECO:0000256" key="10">
    <source>
        <dbReference type="ARBA" id="ARBA00055223"/>
    </source>
</evidence>
<dbReference type="SUPFAM" id="SSF50978">
    <property type="entry name" value="WD40 repeat-like"/>
    <property type="match status" value="1"/>
</dbReference>